<feature type="domain" description="PAC" evidence="10">
    <location>
        <begin position="791"/>
        <end position="841"/>
    </location>
</feature>
<dbReference type="RefSeq" id="WP_012500769.1">
    <property type="nucleotide sequence ID" value="NC_011026.1"/>
</dbReference>
<evidence type="ECO:0000259" key="8">
    <source>
        <dbReference type="PROSITE" id="PS50110"/>
    </source>
</evidence>
<feature type="domain" description="PAC" evidence="10">
    <location>
        <begin position="531"/>
        <end position="583"/>
    </location>
</feature>
<dbReference type="SUPFAM" id="SSF47384">
    <property type="entry name" value="Homodimeric domain of signal transducing histidine kinase"/>
    <property type="match status" value="1"/>
</dbReference>
<dbReference type="InterPro" id="IPR013655">
    <property type="entry name" value="PAS_fold_3"/>
</dbReference>
<feature type="domain" description="PAC" evidence="10">
    <location>
        <begin position="403"/>
        <end position="454"/>
    </location>
</feature>
<dbReference type="SMART" id="SM00091">
    <property type="entry name" value="PAS"/>
    <property type="match status" value="5"/>
</dbReference>
<gene>
    <name evidence="11" type="ordered locus">Ctha_2235</name>
</gene>
<protein>
    <recommendedName>
        <fullName evidence="2">histidine kinase</fullName>
        <ecNumber evidence="2">2.7.13.3</ecNumber>
    </recommendedName>
</protein>
<dbReference type="Pfam" id="PF02518">
    <property type="entry name" value="HATPase_c"/>
    <property type="match status" value="1"/>
</dbReference>
<dbReference type="InterPro" id="IPR004358">
    <property type="entry name" value="Sig_transdc_His_kin-like_C"/>
</dbReference>
<dbReference type="eggNOG" id="COG4936">
    <property type="taxonomic scope" value="Bacteria"/>
</dbReference>
<feature type="modified residue" description="4-aspartylphosphate" evidence="6">
    <location>
        <position position="1147"/>
    </location>
</feature>
<feature type="domain" description="PAS" evidence="9">
    <location>
        <begin position="584"/>
        <end position="654"/>
    </location>
</feature>
<dbReference type="SMART" id="SM00448">
    <property type="entry name" value="REC"/>
    <property type="match status" value="1"/>
</dbReference>
<dbReference type="AlphaFoldDB" id="B3QW32"/>
<dbReference type="Pfam" id="PF08447">
    <property type="entry name" value="PAS_3"/>
    <property type="match status" value="1"/>
</dbReference>
<dbReference type="eggNOG" id="COG4191">
    <property type="taxonomic scope" value="Bacteria"/>
</dbReference>
<dbReference type="SMART" id="SM00086">
    <property type="entry name" value="PAC"/>
    <property type="match status" value="5"/>
</dbReference>
<keyword evidence="3 6" id="KW-0597">Phosphoprotein</keyword>
<accession>B3QW32</accession>
<dbReference type="SUPFAM" id="SSF55785">
    <property type="entry name" value="PYP-like sensor domain (PAS domain)"/>
    <property type="match status" value="5"/>
</dbReference>
<dbReference type="PROSITE" id="PS50112">
    <property type="entry name" value="PAS"/>
    <property type="match status" value="3"/>
</dbReference>
<proteinExistence type="predicted"/>
<dbReference type="Gene3D" id="3.30.565.10">
    <property type="entry name" value="Histidine kinase-like ATPase, C-terminal domain"/>
    <property type="match status" value="1"/>
</dbReference>
<dbReference type="InterPro" id="IPR000700">
    <property type="entry name" value="PAS-assoc_C"/>
</dbReference>
<evidence type="ECO:0000256" key="4">
    <source>
        <dbReference type="ARBA" id="ARBA00022679"/>
    </source>
</evidence>
<dbReference type="InterPro" id="IPR036097">
    <property type="entry name" value="HisK_dim/P_sf"/>
</dbReference>
<evidence type="ECO:0000313" key="11">
    <source>
        <dbReference type="EMBL" id="ACF14686.1"/>
    </source>
</evidence>
<dbReference type="KEGG" id="cts:Ctha_2235"/>
<dbReference type="SUPFAM" id="SSF52172">
    <property type="entry name" value="CheY-like"/>
    <property type="match status" value="1"/>
</dbReference>
<dbReference type="HOGENOM" id="CLU_000445_114_15_10"/>
<dbReference type="Gene3D" id="3.40.50.2300">
    <property type="match status" value="1"/>
</dbReference>
<dbReference type="PANTHER" id="PTHR43304">
    <property type="entry name" value="PHYTOCHROME-LIKE PROTEIN CPH1"/>
    <property type="match status" value="1"/>
</dbReference>
<organism evidence="11 12">
    <name type="scientific">Chloroherpeton thalassium (strain ATCC 35110 / GB-78)</name>
    <dbReference type="NCBI Taxonomy" id="517418"/>
    <lineage>
        <taxon>Bacteria</taxon>
        <taxon>Pseudomonadati</taxon>
        <taxon>Chlorobiota</taxon>
        <taxon>Chlorobiia</taxon>
        <taxon>Chlorobiales</taxon>
        <taxon>Chloroherpetonaceae</taxon>
        <taxon>Chloroherpeton</taxon>
    </lineage>
</organism>
<dbReference type="Pfam" id="PF08448">
    <property type="entry name" value="PAS_4"/>
    <property type="match status" value="2"/>
</dbReference>
<name>B3QW32_CHLT3</name>
<sequence>MPCDRNVLTNEKYAFTDLVALSRLQVMLENFSEITGFSTELVSFPEQTLLIQTRSYEAITKILKACPKQASLFRQTRLALTNQLQATKTLCIHHCKNELVLGAIPVVVEGLHLADFFSGYVFFEHPDHNAAQKLSEQEPLCESEIYLEALREIPVVAEAMLRKSLEFLAQMVSALALKGLAELREREAKKLIQQNEENLLTTLNSIGDAVISTDLNGNIVRINRVAESLTGYRYEEVKGKPLTSCFSIFHAKTGKLAEDPVQKVLEIGEIVALSNDTVLISKQGKKYQIADSAAPIKGSDGKTTGVVLVFRDVSEEYKMRQKLKENEKRLKQAQRIAKIGDFTWNVTTGKIRWSESLFDILQYDKSEAIDYAKVNAEIHHPQDLPRVTRWLNDAIASGKNTLSPNEYRLIRKDGHIIYVRATGVIVRDENNSVKVFATAQDITEQKEAERERAALASFVQNSQDIIVVKDLNRRVVATNMAFTLAADRKSISEMLGKTDAEIFNIPEDADPIRAYMLDDLKAMNLPAGEMLVREEPVIFPGGEVRTFLTRKFPIRDDAGNPIYVGIISNDITERKEANRLLIESEARFRQIYENISAGIAAVSLGFRIISANQAYCQMLGYSEQELIGKHLSEFTHPESLEENINQQTRLAAGEIDHFRMEKQFIHKSGKLLYGILDSNLIRNLSGEPIYFLGSVVDITEKKAAEEEIRASEAKYKSLFEGINDAAFVHPIDEERKNFIEVNETACKYLEYTREELLKLSPKDLTPTTDVTGAQFRGTREIRAILLKEKQIVFEIELETKSGKRIPVEISTRVFHMGGVPFALSLARDITERKRTEQELHRMEKLESIGTLAGGIAHDFNNLLMGIFGKISLAKTALDKTHPAARYLDGAEQAMNRATRLTKQLLTFSKGGAPLKEHVNIFELVEEITRFDLSGSNVKALFNQPQNLWLADVDKGQIQQAFSNLIINASQAMPRGGHLYITFENRDVTNANKEPNLEAGKYVKITVQDEGVGIDKKNIDYIFDPYFTTKQSGSGLGLTTTYSIIKKHGGTIHVESELGVGTSVTLFLPASKKKQFANPSPPSETFSLSTEEAKILVMDDEELILEIVSHLLKSKGFEVEAALDGCKAIELYQKAFSERKPFDAVIMDLTVPGGMGGKDAINGILEIDPNAKVIVSSGYTNDSVMSNYSQYGFKGIVEKPYTLKTLMTVLQAILSE</sequence>
<dbReference type="SMART" id="SM00388">
    <property type="entry name" value="HisKA"/>
    <property type="match status" value="1"/>
</dbReference>
<dbReference type="Pfam" id="PF13426">
    <property type="entry name" value="PAS_9"/>
    <property type="match status" value="2"/>
</dbReference>
<dbReference type="PROSITE" id="PS50109">
    <property type="entry name" value="HIS_KIN"/>
    <property type="match status" value="1"/>
</dbReference>
<evidence type="ECO:0000259" key="9">
    <source>
        <dbReference type="PROSITE" id="PS50112"/>
    </source>
</evidence>
<dbReference type="CDD" id="cd00130">
    <property type="entry name" value="PAS"/>
    <property type="match status" value="4"/>
</dbReference>
<feature type="domain" description="Histidine kinase" evidence="7">
    <location>
        <begin position="854"/>
        <end position="1071"/>
    </location>
</feature>
<dbReference type="PRINTS" id="PR00344">
    <property type="entry name" value="BCTRLSENSOR"/>
</dbReference>
<dbReference type="Gene3D" id="1.10.287.130">
    <property type="match status" value="1"/>
</dbReference>
<reference evidence="11 12" key="1">
    <citation type="submission" date="2008-06" db="EMBL/GenBank/DDBJ databases">
        <title>Complete sequence of Chloroherpeton thalassium ATCC 35110.</title>
        <authorList>
            <consortium name="US DOE Joint Genome Institute"/>
            <person name="Lucas S."/>
            <person name="Copeland A."/>
            <person name="Lapidus A."/>
            <person name="Glavina del Rio T."/>
            <person name="Dalin E."/>
            <person name="Tice H."/>
            <person name="Bruce D."/>
            <person name="Goodwin L."/>
            <person name="Pitluck S."/>
            <person name="Schmutz J."/>
            <person name="Larimer F."/>
            <person name="Land M."/>
            <person name="Hauser L."/>
            <person name="Kyrpides N."/>
            <person name="Mikhailova N."/>
            <person name="Liu Z."/>
            <person name="Li T."/>
            <person name="Zhao F."/>
            <person name="Overmann J."/>
            <person name="Bryant D.A."/>
            <person name="Richardson P."/>
        </authorList>
    </citation>
    <scope>NUCLEOTIDE SEQUENCE [LARGE SCALE GENOMIC DNA]</scope>
    <source>
        <strain evidence="12">ATCC 35110 / GB-78</strain>
    </source>
</reference>
<dbReference type="PROSITE" id="PS50113">
    <property type="entry name" value="PAC"/>
    <property type="match status" value="5"/>
</dbReference>
<dbReference type="InterPro" id="IPR001789">
    <property type="entry name" value="Sig_transdc_resp-reg_receiver"/>
</dbReference>
<dbReference type="Gene3D" id="3.30.450.20">
    <property type="entry name" value="PAS domain"/>
    <property type="match status" value="5"/>
</dbReference>
<dbReference type="InterPro" id="IPR036890">
    <property type="entry name" value="HATPase_C_sf"/>
</dbReference>
<keyword evidence="5 11" id="KW-0418">Kinase</keyword>
<dbReference type="EMBL" id="CP001100">
    <property type="protein sequence ID" value="ACF14686.1"/>
    <property type="molecule type" value="Genomic_DNA"/>
</dbReference>
<dbReference type="InterPro" id="IPR052162">
    <property type="entry name" value="Sensor_kinase/Photoreceptor"/>
</dbReference>
<dbReference type="NCBIfam" id="TIGR00229">
    <property type="entry name" value="sensory_box"/>
    <property type="match status" value="5"/>
</dbReference>
<dbReference type="SMART" id="SM00387">
    <property type="entry name" value="HATPase_c"/>
    <property type="match status" value="1"/>
</dbReference>
<dbReference type="eggNOG" id="COG3829">
    <property type="taxonomic scope" value="Bacteria"/>
</dbReference>
<dbReference type="GO" id="GO:0000155">
    <property type="term" value="F:phosphorelay sensor kinase activity"/>
    <property type="evidence" value="ECO:0007669"/>
    <property type="project" value="InterPro"/>
</dbReference>
<dbReference type="PANTHER" id="PTHR43304:SF1">
    <property type="entry name" value="PAC DOMAIN-CONTAINING PROTEIN"/>
    <property type="match status" value="1"/>
</dbReference>
<dbReference type="eggNOG" id="COG0784">
    <property type="taxonomic scope" value="Bacteria"/>
</dbReference>
<dbReference type="InterPro" id="IPR018771">
    <property type="entry name" value="PocR_dom"/>
</dbReference>
<dbReference type="Pfam" id="PF00072">
    <property type="entry name" value="Response_reg"/>
    <property type="match status" value="1"/>
</dbReference>
<dbReference type="InterPro" id="IPR000014">
    <property type="entry name" value="PAS"/>
</dbReference>
<evidence type="ECO:0000259" key="7">
    <source>
        <dbReference type="PROSITE" id="PS50109"/>
    </source>
</evidence>
<evidence type="ECO:0000256" key="1">
    <source>
        <dbReference type="ARBA" id="ARBA00000085"/>
    </source>
</evidence>
<dbReference type="Gene3D" id="2.10.70.100">
    <property type="match status" value="1"/>
</dbReference>
<keyword evidence="12" id="KW-1185">Reference proteome</keyword>
<dbReference type="EC" id="2.7.13.3" evidence="2"/>
<evidence type="ECO:0000313" key="12">
    <source>
        <dbReference type="Proteomes" id="UP000001208"/>
    </source>
</evidence>
<dbReference type="InterPro" id="IPR001610">
    <property type="entry name" value="PAC"/>
</dbReference>
<dbReference type="PROSITE" id="PS50110">
    <property type="entry name" value="RESPONSE_REGULATORY"/>
    <property type="match status" value="1"/>
</dbReference>
<evidence type="ECO:0000259" key="10">
    <source>
        <dbReference type="PROSITE" id="PS50113"/>
    </source>
</evidence>
<dbReference type="InterPro" id="IPR005467">
    <property type="entry name" value="His_kinase_dom"/>
</dbReference>
<dbReference type="CDD" id="cd00082">
    <property type="entry name" value="HisKA"/>
    <property type="match status" value="1"/>
</dbReference>
<dbReference type="STRING" id="517418.Ctha_2235"/>
<feature type="domain" description="PAC" evidence="10">
    <location>
        <begin position="658"/>
        <end position="710"/>
    </location>
</feature>
<dbReference type="InterPro" id="IPR003594">
    <property type="entry name" value="HATPase_dom"/>
</dbReference>
<dbReference type="OrthoDB" id="597665at2"/>
<feature type="domain" description="PAC" evidence="10">
    <location>
        <begin position="273"/>
        <end position="325"/>
    </location>
</feature>
<evidence type="ECO:0000256" key="3">
    <source>
        <dbReference type="ARBA" id="ARBA00022553"/>
    </source>
</evidence>
<dbReference type="Pfam" id="PF10114">
    <property type="entry name" value="PocR"/>
    <property type="match status" value="1"/>
</dbReference>
<dbReference type="InterPro" id="IPR003661">
    <property type="entry name" value="HisK_dim/P_dom"/>
</dbReference>
<dbReference type="InterPro" id="IPR035965">
    <property type="entry name" value="PAS-like_dom_sf"/>
</dbReference>
<feature type="domain" description="Response regulatory" evidence="8">
    <location>
        <begin position="1093"/>
        <end position="1213"/>
    </location>
</feature>
<dbReference type="Proteomes" id="UP000001208">
    <property type="component" value="Chromosome"/>
</dbReference>
<dbReference type="SUPFAM" id="SSF55874">
    <property type="entry name" value="ATPase domain of HSP90 chaperone/DNA topoisomerase II/histidine kinase"/>
    <property type="match status" value="1"/>
</dbReference>
<comment type="catalytic activity">
    <reaction evidence="1">
        <text>ATP + protein L-histidine = ADP + protein N-phospho-L-histidine.</text>
        <dbReference type="EC" id="2.7.13.3"/>
    </reaction>
</comment>
<feature type="domain" description="PAS" evidence="9">
    <location>
        <begin position="326"/>
        <end position="398"/>
    </location>
</feature>
<keyword evidence="4" id="KW-0808">Transferase</keyword>
<feature type="domain" description="PAS" evidence="9">
    <location>
        <begin position="195"/>
        <end position="268"/>
    </location>
</feature>
<evidence type="ECO:0000256" key="6">
    <source>
        <dbReference type="PROSITE-ProRule" id="PRU00169"/>
    </source>
</evidence>
<dbReference type="InterPro" id="IPR011006">
    <property type="entry name" value="CheY-like_superfamily"/>
</dbReference>
<dbReference type="InterPro" id="IPR013656">
    <property type="entry name" value="PAS_4"/>
</dbReference>
<evidence type="ECO:0000256" key="5">
    <source>
        <dbReference type="ARBA" id="ARBA00022777"/>
    </source>
</evidence>
<evidence type="ECO:0000256" key="2">
    <source>
        <dbReference type="ARBA" id="ARBA00012438"/>
    </source>
</evidence>